<dbReference type="SUPFAM" id="SSF54427">
    <property type="entry name" value="NTF2-like"/>
    <property type="match status" value="2"/>
</dbReference>
<gene>
    <name evidence="4" type="ORF">J2T15_005317</name>
</gene>
<proteinExistence type="predicted"/>
<dbReference type="Gene3D" id="3.10.450.50">
    <property type="match status" value="2"/>
</dbReference>
<keyword evidence="1" id="KW-0732">Signal</keyword>
<dbReference type="Gene3D" id="3.30.457.10">
    <property type="entry name" value="Copper amine oxidase-like, N-terminal domain"/>
    <property type="match status" value="1"/>
</dbReference>
<feature type="chain" id="PRO_5046509878" evidence="1">
    <location>
        <begin position="25"/>
        <end position="401"/>
    </location>
</feature>
<dbReference type="Pfam" id="PF12680">
    <property type="entry name" value="SnoaL_2"/>
    <property type="match status" value="2"/>
</dbReference>
<evidence type="ECO:0000256" key="1">
    <source>
        <dbReference type="SAM" id="SignalP"/>
    </source>
</evidence>
<evidence type="ECO:0000313" key="5">
    <source>
        <dbReference type="Proteomes" id="UP001229346"/>
    </source>
</evidence>
<dbReference type="EMBL" id="JAUSSU010000013">
    <property type="protein sequence ID" value="MDQ0115849.1"/>
    <property type="molecule type" value="Genomic_DNA"/>
</dbReference>
<dbReference type="InterPro" id="IPR009959">
    <property type="entry name" value="Cyclase_SnoaL-like"/>
</dbReference>
<feature type="domain" description="SnoaL-like" evidence="3">
    <location>
        <begin position="158"/>
        <end position="247"/>
    </location>
</feature>
<organism evidence="4 5">
    <name type="scientific">Paenibacillus harenae</name>
    <dbReference type="NCBI Taxonomy" id="306543"/>
    <lineage>
        <taxon>Bacteria</taxon>
        <taxon>Bacillati</taxon>
        <taxon>Bacillota</taxon>
        <taxon>Bacilli</taxon>
        <taxon>Bacillales</taxon>
        <taxon>Paenibacillaceae</taxon>
        <taxon>Paenibacillus</taxon>
    </lineage>
</organism>
<dbReference type="Pfam" id="PF07833">
    <property type="entry name" value="Cu_amine_oxidN1"/>
    <property type="match status" value="1"/>
</dbReference>
<dbReference type="InterPro" id="IPR036582">
    <property type="entry name" value="Mao_N_sf"/>
</dbReference>
<protein>
    <submittedName>
        <fullName evidence="4">SnoaL-like aldol condensation-catalyzing enzyme</fullName>
    </submittedName>
</protein>
<dbReference type="InterPro" id="IPR032710">
    <property type="entry name" value="NTF2-like_dom_sf"/>
</dbReference>
<dbReference type="PANTHER" id="PTHR38436">
    <property type="entry name" value="POLYKETIDE CYCLASE SNOAL-LIKE DOMAIN"/>
    <property type="match status" value="1"/>
</dbReference>
<evidence type="ECO:0000313" key="4">
    <source>
        <dbReference type="EMBL" id="MDQ0115849.1"/>
    </source>
</evidence>
<feature type="signal peptide" evidence="1">
    <location>
        <begin position="1"/>
        <end position="24"/>
    </location>
</feature>
<dbReference type="InterPro" id="IPR012854">
    <property type="entry name" value="Cu_amine_oxidase-like_N"/>
</dbReference>
<evidence type="ECO:0000259" key="2">
    <source>
        <dbReference type="Pfam" id="PF07833"/>
    </source>
</evidence>
<comment type="caution">
    <text evidence="4">The sequence shown here is derived from an EMBL/GenBank/DDBJ whole genome shotgun (WGS) entry which is preliminary data.</text>
</comment>
<feature type="domain" description="Copper amine oxidase-like N-terminal" evidence="2">
    <location>
        <begin position="37"/>
        <end position="146"/>
    </location>
</feature>
<dbReference type="PANTHER" id="PTHR38436:SF1">
    <property type="entry name" value="ESTER CYCLASE"/>
    <property type="match status" value="1"/>
</dbReference>
<feature type="domain" description="SnoaL-like" evidence="3">
    <location>
        <begin position="284"/>
        <end position="381"/>
    </location>
</feature>
<dbReference type="RefSeq" id="WP_307207847.1">
    <property type="nucleotide sequence ID" value="NZ_JAUSSU010000013.1"/>
</dbReference>
<reference evidence="4 5" key="1">
    <citation type="submission" date="2023-07" db="EMBL/GenBank/DDBJ databases">
        <title>Sorghum-associated microbial communities from plants grown in Nebraska, USA.</title>
        <authorList>
            <person name="Schachtman D."/>
        </authorList>
    </citation>
    <scope>NUCLEOTIDE SEQUENCE [LARGE SCALE GENOMIC DNA]</scope>
    <source>
        <strain evidence="4 5">CC482</strain>
    </source>
</reference>
<dbReference type="Proteomes" id="UP001229346">
    <property type="component" value="Unassembled WGS sequence"/>
</dbReference>
<accession>A0ABT9U869</accession>
<sequence length="401" mass="43386">MKKQVASMLLIGLLSVSASLPMIAAADAKTDNGIKIVIDGSEGAFADAPIVKNNQVFLPLRAVAEELGAADIVWSTPEKSVTLQKGDTKIYVRIGSTEANIGEKAVQLSVAPFVSGSGKTYVPADFVGQALGKQVTWNTSVKSVSIETRNKDKAVEVLKSFETGDSAAALKWISADKYIQHNLAFPNGRETLVGAIGQLKGAGVTYDVTRAIEDGDYVAVHSLVNLFGSKSAVFDIFRFENGKIVEHWDNLQPLTEPNSSGHTMVDGTTEITDLDKTEENKAIVRKFAEEVFMGGNIAAMPTYIDGENYTQHNPMFGDGLSTVMKAFEGMAEQGVTVSFDKIHMVIGEGDFVLVVGEGTFNGNPNSIYDLFRVKNGKLVEHWDVIETIPPQDQWKNTNGKF</sequence>
<keyword evidence="5" id="KW-1185">Reference proteome</keyword>
<evidence type="ECO:0000259" key="3">
    <source>
        <dbReference type="Pfam" id="PF12680"/>
    </source>
</evidence>
<dbReference type="InterPro" id="IPR037401">
    <property type="entry name" value="SnoaL-like"/>
</dbReference>
<dbReference type="SUPFAM" id="SSF55383">
    <property type="entry name" value="Copper amine oxidase, domain N"/>
    <property type="match status" value="1"/>
</dbReference>
<name>A0ABT9U869_PAEHA</name>